<evidence type="ECO:0000313" key="9">
    <source>
        <dbReference type="WBParaSite" id="jg15634"/>
    </source>
</evidence>
<dbReference type="PANTHER" id="PTHR19957:SF411">
    <property type="entry name" value="LD23667P"/>
    <property type="match status" value="1"/>
</dbReference>
<reference evidence="9" key="1">
    <citation type="submission" date="2022-11" db="UniProtKB">
        <authorList>
            <consortium name="WormBaseParasite"/>
        </authorList>
    </citation>
    <scope>IDENTIFICATION</scope>
</reference>
<dbReference type="GO" id="GO:0008021">
    <property type="term" value="C:synaptic vesicle"/>
    <property type="evidence" value="ECO:0007669"/>
    <property type="project" value="TreeGrafter"/>
</dbReference>
<evidence type="ECO:0000256" key="4">
    <source>
        <dbReference type="ARBA" id="ARBA00022989"/>
    </source>
</evidence>
<feature type="transmembrane region" description="Helical" evidence="6">
    <location>
        <begin position="115"/>
        <end position="130"/>
    </location>
</feature>
<dbReference type="InterPro" id="IPR045242">
    <property type="entry name" value="Syntaxin"/>
</dbReference>
<dbReference type="WBParaSite" id="jg15634">
    <property type="protein sequence ID" value="jg15634"/>
    <property type="gene ID" value="jg15634"/>
</dbReference>
<feature type="transmembrane region" description="Helical" evidence="6">
    <location>
        <begin position="28"/>
        <end position="50"/>
    </location>
</feature>
<dbReference type="GO" id="GO:0048278">
    <property type="term" value="P:vesicle docking"/>
    <property type="evidence" value="ECO:0007669"/>
    <property type="project" value="TreeGrafter"/>
</dbReference>
<accession>A0A915D5K7</accession>
<keyword evidence="8" id="KW-1185">Reference proteome</keyword>
<organism evidence="8 9">
    <name type="scientific">Ditylenchus dipsaci</name>
    <dbReference type="NCBI Taxonomy" id="166011"/>
    <lineage>
        <taxon>Eukaryota</taxon>
        <taxon>Metazoa</taxon>
        <taxon>Ecdysozoa</taxon>
        <taxon>Nematoda</taxon>
        <taxon>Chromadorea</taxon>
        <taxon>Rhabditida</taxon>
        <taxon>Tylenchina</taxon>
        <taxon>Tylenchomorpha</taxon>
        <taxon>Sphaerularioidea</taxon>
        <taxon>Anguinidae</taxon>
        <taxon>Anguininae</taxon>
        <taxon>Ditylenchus</taxon>
    </lineage>
</organism>
<comment type="similarity">
    <text evidence="2">Belongs to the UPF0057 (PMP3) family.</text>
</comment>
<dbReference type="GO" id="GO:0031201">
    <property type="term" value="C:SNARE complex"/>
    <property type="evidence" value="ECO:0007669"/>
    <property type="project" value="TreeGrafter"/>
</dbReference>
<protein>
    <submittedName>
        <fullName evidence="9">t-SNARE coiled-coil homology domain-containing protein</fullName>
    </submittedName>
</protein>
<dbReference type="PANTHER" id="PTHR19957">
    <property type="entry name" value="SYNTAXIN"/>
    <property type="match status" value="1"/>
</dbReference>
<dbReference type="AlphaFoldDB" id="A0A915D5K7"/>
<evidence type="ECO:0000256" key="2">
    <source>
        <dbReference type="ARBA" id="ARBA00009530"/>
    </source>
</evidence>
<evidence type="ECO:0000256" key="1">
    <source>
        <dbReference type="ARBA" id="ARBA00004370"/>
    </source>
</evidence>
<dbReference type="Proteomes" id="UP000887574">
    <property type="component" value="Unplaced"/>
</dbReference>
<name>A0A915D5K7_9BILA</name>
<dbReference type="InterPro" id="IPR000727">
    <property type="entry name" value="T_SNARE_dom"/>
</dbReference>
<dbReference type="SUPFAM" id="SSF58038">
    <property type="entry name" value="SNARE fusion complex"/>
    <property type="match status" value="1"/>
</dbReference>
<dbReference type="GO" id="GO:0005484">
    <property type="term" value="F:SNAP receptor activity"/>
    <property type="evidence" value="ECO:0007669"/>
    <property type="project" value="TreeGrafter"/>
</dbReference>
<dbReference type="Pfam" id="PF01679">
    <property type="entry name" value="Pmp3"/>
    <property type="match status" value="1"/>
</dbReference>
<evidence type="ECO:0000256" key="6">
    <source>
        <dbReference type="SAM" id="Phobius"/>
    </source>
</evidence>
<feature type="domain" description="T-SNARE coiled-coil homology" evidence="7">
    <location>
        <begin position="51"/>
        <end position="104"/>
    </location>
</feature>
<dbReference type="InterPro" id="IPR000612">
    <property type="entry name" value="PMP3"/>
</dbReference>
<dbReference type="Gene3D" id="1.20.5.110">
    <property type="match status" value="1"/>
</dbReference>
<keyword evidence="4 6" id="KW-1133">Transmembrane helix</keyword>
<proteinExistence type="inferred from homology"/>
<keyword evidence="3 6" id="KW-0812">Transmembrane</keyword>
<dbReference type="GO" id="GO:0006906">
    <property type="term" value="P:vesicle fusion"/>
    <property type="evidence" value="ECO:0007669"/>
    <property type="project" value="TreeGrafter"/>
</dbReference>
<evidence type="ECO:0000259" key="7">
    <source>
        <dbReference type="PROSITE" id="PS50192"/>
    </source>
</evidence>
<dbReference type="GO" id="GO:0006886">
    <property type="term" value="P:intracellular protein transport"/>
    <property type="evidence" value="ECO:0007669"/>
    <property type="project" value="TreeGrafter"/>
</dbReference>
<keyword evidence="5 6" id="KW-0472">Membrane</keyword>
<dbReference type="Pfam" id="PF05739">
    <property type="entry name" value="SNARE"/>
    <property type="match status" value="1"/>
</dbReference>
<evidence type="ECO:0000256" key="3">
    <source>
        <dbReference type="ARBA" id="ARBA00022692"/>
    </source>
</evidence>
<comment type="subcellular location">
    <subcellularLocation>
        <location evidence="1">Membrane</location>
    </subcellularLocation>
</comment>
<sequence>MPWSPKLIHWWGSRLIEWWTIVGCGVDLLINIGLTLFGFIPGIIHAFYIISLHELETDVGEVYQVYKDLARIVRDGDEVIDSIEANIGQTALYVEQGQAYAQQALQYKTKSRRKKLAFILVVVVAISLLLP</sequence>
<dbReference type="GO" id="GO:0000149">
    <property type="term" value="F:SNARE binding"/>
    <property type="evidence" value="ECO:0007669"/>
    <property type="project" value="TreeGrafter"/>
</dbReference>
<evidence type="ECO:0000313" key="8">
    <source>
        <dbReference type="Proteomes" id="UP000887574"/>
    </source>
</evidence>
<evidence type="ECO:0000256" key="5">
    <source>
        <dbReference type="ARBA" id="ARBA00023136"/>
    </source>
</evidence>
<dbReference type="PROSITE" id="PS50192">
    <property type="entry name" value="T_SNARE"/>
    <property type="match status" value="1"/>
</dbReference>